<gene>
    <name evidence="2" type="ORF">P280DRAFT_473748</name>
</gene>
<dbReference type="OrthoDB" id="3664114at2759"/>
<sequence>MKFSIASLLLAVTAVTATPTPVEERQATPTIYARFYPDGGCHGDWVDDTVFVQNGATCVNNGLTASYLSTNFTGNTATQTR</sequence>
<name>A0A6A6RJV3_9PLEO</name>
<evidence type="ECO:0000313" key="2">
    <source>
        <dbReference type="EMBL" id="KAF2635466.1"/>
    </source>
</evidence>
<keyword evidence="3" id="KW-1185">Reference proteome</keyword>
<evidence type="ECO:0000313" key="3">
    <source>
        <dbReference type="Proteomes" id="UP000799753"/>
    </source>
</evidence>
<feature type="signal peptide" evidence="1">
    <location>
        <begin position="1"/>
        <end position="17"/>
    </location>
</feature>
<dbReference type="Proteomes" id="UP000799753">
    <property type="component" value="Unassembled WGS sequence"/>
</dbReference>
<feature type="non-terminal residue" evidence="2">
    <location>
        <position position="81"/>
    </location>
</feature>
<accession>A0A6A6RJV3</accession>
<protein>
    <submittedName>
        <fullName evidence="2">Uncharacterized protein</fullName>
    </submittedName>
</protein>
<proteinExistence type="predicted"/>
<organism evidence="2 3">
    <name type="scientific">Massarina eburnea CBS 473.64</name>
    <dbReference type="NCBI Taxonomy" id="1395130"/>
    <lineage>
        <taxon>Eukaryota</taxon>
        <taxon>Fungi</taxon>
        <taxon>Dikarya</taxon>
        <taxon>Ascomycota</taxon>
        <taxon>Pezizomycotina</taxon>
        <taxon>Dothideomycetes</taxon>
        <taxon>Pleosporomycetidae</taxon>
        <taxon>Pleosporales</taxon>
        <taxon>Massarineae</taxon>
        <taxon>Massarinaceae</taxon>
        <taxon>Massarina</taxon>
    </lineage>
</organism>
<dbReference type="EMBL" id="MU006806">
    <property type="protein sequence ID" value="KAF2635466.1"/>
    <property type="molecule type" value="Genomic_DNA"/>
</dbReference>
<feature type="chain" id="PRO_5025615304" evidence="1">
    <location>
        <begin position="18"/>
        <end position="81"/>
    </location>
</feature>
<reference evidence="2" key="1">
    <citation type="journal article" date="2020" name="Stud. Mycol.">
        <title>101 Dothideomycetes genomes: a test case for predicting lifestyles and emergence of pathogens.</title>
        <authorList>
            <person name="Haridas S."/>
            <person name="Albert R."/>
            <person name="Binder M."/>
            <person name="Bloem J."/>
            <person name="Labutti K."/>
            <person name="Salamov A."/>
            <person name="Andreopoulos B."/>
            <person name="Baker S."/>
            <person name="Barry K."/>
            <person name="Bills G."/>
            <person name="Bluhm B."/>
            <person name="Cannon C."/>
            <person name="Castanera R."/>
            <person name="Culley D."/>
            <person name="Daum C."/>
            <person name="Ezra D."/>
            <person name="Gonzalez J."/>
            <person name="Henrissat B."/>
            <person name="Kuo A."/>
            <person name="Liang C."/>
            <person name="Lipzen A."/>
            <person name="Lutzoni F."/>
            <person name="Magnuson J."/>
            <person name="Mondo S."/>
            <person name="Nolan M."/>
            <person name="Ohm R."/>
            <person name="Pangilinan J."/>
            <person name="Park H.-J."/>
            <person name="Ramirez L."/>
            <person name="Alfaro M."/>
            <person name="Sun H."/>
            <person name="Tritt A."/>
            <person name="Yoshinaga Y."/>
            <person name="Zwiers L.-H."/>
            <person name="Turgeon B."/>
            <person name="Goodwin S."/>
            <person name="Spatafora J."/>
            <person name="Crous P."/>
            <person name="Grigoriev I."/>
        </authorList>
    </citation>
    <scope>NUCLEOTIDE SEQUENCE</scope>
    <source>
        <strain evidence="2">CBS 473.64</strain>
    </source>
</reference>
<evidence type="ECO:0000256" key="1">
    <source>
        <dbReference type="SAM" id="SignalP"/>
    </source>
</evidence>
<keyword evidence="1" id="KW-0732">Signal</keyword>
<dbReference type="AlphaFoldDB" id="A0A6A6RJV3"/>